<dbReference type="SUPFAM" id="SSF53067">
    <property type="entry name" value="Actin-like ATPase domain"/>
    <property type="match status" value="1"/>
</dbReference>
<protein>
    <submittedName>
        <fullName evidence="2">Uncharacterized protein</fullName>
    </submittedName>
</protein>
<dbReference type="Gene3D" id="3.30.420.40">
    <property type="match status" value="1"/>
</dbReference>
<organism evidence="1 2">
    <name type="scientific">Panagrolaimus superbus</name>
    <dbReference type="NCBI Taxonomy" id="310955"/>
    <lineage>
        <taxon>Eukaryota</taxon>
        <taxon>Metazoa</taxon>
        <taxon>Ecdysozoa</taxon>
        <taxon>Nematoda</taxon>
        <taxon>Chromadorea</taxon>
        <taxon>Rhabditida</taxon>
        <taxon>Tylenchina</taxon>
        <taxon>Panagrolaimomorpha</taxon>
        <taxon>Panagrolaimoidea</taxon>
        <taxon>Panagrolaimidae</taxon>
        <taxon>Panagrolaimus</taxon>
    </lineage>
</organism>
<evidence type="ECO:0000313" key="1">
    <source>
        <dbReference type="Proteomes" id="UP000887577"/>
    </source>
</evidence>
<dbReference type="InterPro" id="IPR043129">
    <property type="entry name" value="ATPase_NBD"/>
</dbReference>
<dbReference type="Proteomes" id="UP000887577">
    <property type="component" value="Unplaced"/>
</dbReference>
<sequence length="851" mass="98035">MELPPKKPIVGCYVIGAESIWLSEDIPNELFCGSEDYVTYFQTACEKLNVKLECLVIVDHLLNNPELISAMFEIAKKYASVIYIIPAVVAILQRAVSHTCSILEERILVLINIGSRYLSYILEKDGSLLSPVDVQMNSLKSLQNNEEYAKFSSKPVFCITGVEMETSIREQLGIEFPQIKIYHFKHHLKSLVLGAFHKALCIAEPGKHLEIANFTSGIFSGTNPLVISCSKFPLKLHFIPSFNETMCFGDSLTIRICNEVRWCFKKVFFNNRDFDTSLYYLIEYDEFGFLKIEQALKDPFDIFYNLSYGNKKVQVWSIDKEKMGCFNFEKNFVQFSPLSQELKSLMNDEWLNDEIQVKQQLTEMHYDLVTVFNKIQHYKSGPIISIAPSYIGMLQYCLSLFAPTKSKLAIFYVSKIATKFYVLSQKSPLCYTVSYCINLSETYIDENIIGDFGDDVGLFYLTEKGSKRFLFIEKNFYYKFVRHEIEDFDELYGGAIYALQNSNKCLETTYVFVDPLLDPEENNCDHLSTVSKRTSTCFYEIEAFFNGALKLLKYGQKKFIDGDLIAILIRQHIFFFVHVNGKFLFKFDSIVSADQLITPSVLHFADVVIIGFCFGRRQISAEIQPCYFTWPVDYNIEEFLEDLNNDELLIYDTLPYAEAVTKAVGNKVYEKNIYQKCTMIIEFSENSCKIVLAHDEYVEVSGGMLLKDIFEHIPMYLSFCHQSSTRIGSDALEDLQNYPESVVYDFFKLLGTTAKTFPASAYDFKLFEMDNSDDPKLGYKVLTSKGEYQIISPEIAMKCFLQKLIFLYEKYCGKNVDEIKLVSESAFSNAQKECILEIGKKLKKEFIFSRY</sequence>
<proteinExistence type="predicted"/>
<reference evidence="2" key="1">
    <citation type="submission" date="2022-11" db="UniProtKB">
        <authorList>
            <consortium name="WormBaseParasite"/>
        </authorList>
    </citation>
    <scope>IDENTIFICATION</scope>
</reference>
<keyword evidence="1" id="KW-1185">Reference proteome</keyword>
<accession>A0A914YCS0</accession>
<dbReference type="AlphaFoldDB" id="A0A914YCS0"/>
<evidence type="ECO:0000313" key="2">
    <source>
        <dbReference type="WBParaSite" id="PSU_v2.g18036.t1"/>
    </source>
</evidence>
<name>A0A914YCS0_9BILA</name>
<dbReference type="WBParaSite" id="PSU_v2.g18036.t1">
    <property type="protein sequence ID" value="PSU_v2.g18036.t1"/>
    <property type="gene ID" value="PSU_v2.g18036"/>
</dbReference>